<dbReference type="SMART" id="SM00357">
    <property type="entry name" value="CSP"/>
    <property type="match status" value="1"/>
</dbReference>
<dbReference type="HAMAP" id="MF_01884">
    <property type="entry name" value="Rho"/>
    <property type="match status" value="1"/>
</dbReference>
<dbReference type="FunFam" id="2.40.50.140:FF:000010">
    <property type="entry name" value="Transcription termination factor Rho"/>
    <property type="match status" value="1"/>
</dbReference>
<feature type="binding site" evidence="1">
    <location>
        <position position="215"/>
    </location>
    <ligand>
        <name>ATP</name>
        <dbReference type="ChEBI" id="CHEBI:30616"/>
    </ligand>
</feature>
<dbReference type="NCBIfam" id="TIGR00767">
    <property type="entry name" value="rho"/>
    <property type="match status" value="1"/>
</dbReference>
<dbReference type="InterPro" id="IPR036269">
    <property type="entry name" value="Rho_N_sf"/>
</dbReference>
<dbReference type="EMBL" id="CP041238">
    <property type="protein sequence ID" value="QLL63656.1"/>
    <property type="molecule type" value="Genomic_DNA"/>
</dbReference>
<keyword evidence="1" id="KW-0805">Transcription regulation</keyword>
<dbReference type="Proteomes" id="UP000510721">
    <property type="component" value="Chromosome"/>
</dbReference>
<dbReference type="InterPro" id="IPR011112">
    <property type="entry name" value="Rho-like_N"/>
</dbReference>
<evidence type="ECO:0000256" key="3">
    <source>
        <dbReference type="PROSITE-ProRule" id="PRU01203"/>
    </source>
</evidence>
<dbReference type="GO" id="GO:0003723">
    <property type="term" value="F:RNA binding"/>
    <property type="evidence" value="ECO:0007669"/>
    <property type="project" value="UniProtKB-UniRule"/>
</dbReference>
<protein>
    <recommendedName>
        <fullName evidence="1 2">Transcription termination factor Rho</fullName>
        <ecNumber evidence="1 2">3.6.4.-</ecNumber>
    </recommendedName>
    <alternativeName>
        <fullName evidence="1">ATP-dependent helicase Rho</fullName>
    </alternativeName>
</protein>
<dbReference type="FunFam" id="3.40.50.300:FF:000072">
    <property type="entry name" value="Transcription termination factor Rho"/>
    <property type="match status" value="1"/>
</dbReference>
<dbReference type="GO" id="GO:0016787">
    <property type="term" value="F:hydrolase activity"/>
    <property type="evidence" value="ECO:0007669"/>
    <property type="project" value="UniProtKB-KW"/>
</dbReference>
<dbReference type="GO" id="GO:0008186">
    <property type="term" value="F:ATP-dependent activity, acting on RNA"/>
    <property type="evidence" value="ECO:0007669"/>
    <property type="project" value="UniProtKB-UniRule"/>
</dbReference>
<dbReference type="InterPro" id="IPR004665">
    <property type="entry name" value="Term_rho"/>
</dbReference>
<dbReference type="Gene3D" id="2.40.50.140">
    <property type="entry name" value="Nucleic acid-binding proteins"/>
    <property type="match status" value="1"/>
</dbReference>
<dbReference type="InterPro" id="IPR011113">
    <property type="entry name" value="Rho_RNA-bd"/>
</dbReference>
<feature type="binding site" evidence="1">
    <location>
        <begin position="184"/>
        <end position="189"/>
    </location>
    <ligand>
        <name>ATP</name>
        <dbReference type="ChEBI" id="CHEBI:30616"/>
    </ligand>
</feature>
<accession>A0A859QT24</accession>
<dbReference type="CDD" id="cd01128">
    <property type="entry name" value="rho_factor_C"/>
    <property type="match status" value="1"/>
</dbReference>
<dbReference type="GO" id="GO:0006353">
    <property type="term" value="P:DNA-templated transcription termination"/>
    <property type="evidence" value="ECO:0007669"/>
    <property type="project" value="UniProtKB-UniRule"/>
</dbReference>
<reference evidence="4 5" key="1">
    <citation type="submission" date="2019-06" db="EMBL/GenBank/DDBJ databases">
        <title>Complete genome sequence of Ensifer mexicanus ITTG R7 isolated from nodules of Acacia angustissima (Mill.) Kuntze.</title>
        <authorList>
            <person name="Rincon-Rosales R."/>
            <person name="Rogel M.A."/>
            <person name="Guerrero G."/>
            <person name="Rincon-Molina C.I."/>
            <person name="Lopez-Lopez A."/>
            <person name="Martinez-Romero E."/>
        </authorList>
    </citation>
    <scope>NUCLEOTIDE SEQUENCE [LARGE SCALE GENOMIC DNA]</scope>
    <source>
        <strain evidence="4 5">ITTG R7</strain>
    </source>
</reference>
<dbReference type="KEGG" id="emx:FKV68_20530"/>
<evidence type="ECO:0000256" key="2">
    <source>
        <dbReference type="NCBIfam" id="TIGR00767"/>
    </source>
</evidence>
<dbReference type="SUPFAM" id="SSF52540">
    <property type="entry name" value="P-loop containing nucleoside triphosphate hydrolases"/>
    <property type="match status" value="1"/>
</dbReference>
<dbReference type="SUPFAM" id="SSF68912">
    <property type="entry name" value="Rho N-terminal domain-like"/>
    <property type="match status" value="1"/>
</dbReference>
<dbReference type="CDD" id="cd04459">
    <property type="entry name" value="Rho_CSD"/>
    <property type="match status" value="1"/>
</dbReference>
<comment type="similarity">
    <text evidence="1 3">Belongs to the Rho family.</text>
</comment>
<dbReference type="SMART" id="SM00959">
    <property type="entry name" value="Rho_N"/>
    <property type="match status" value="1"/>
</dbReference>
<dbReference type="Pfam" id="PF07498">
    <property type="entry name" value="Rho_N"/>
    <property type="match status" value="1"/>
</dbReference>
<dbReference type="Pfam" id="PF00006">
    <property type="entry name" value="ATP-synt_ab"/>
    <property type="match status" value="1"/>
</dbReference>
<evidence type="ECO:0000313" key="5">
    <source>
        <dbReference type="Proteomes" id="UP000510721"/>
    </source>
</evidence>
<keyword evidence="1 3" id="KW-0694">RNA-binding</keyword>
<sequence length="421" mass="47002">MAEMKLQELKNKTPTDLLAFAEELEVENASTMRKQELMFAILKMLAAQDIEIIGEGVVEVLQDGFGFLRSANANYLPGPDDIYISPSQIRRFSLKTGDTVEGPIRGPKEGERYFALLKVNTINFDDPEKIRHKVHFDNLTPLYPNERFKMELEVPTSKDLSARVIDLVAPLGKGQRGLIVAPPRTGKTVLLQNIAHSITANHPECYLIVLLIDERPEEVTDMQRSVKGEVVSSTFDEPATRHVQVAEMVIEKAKRLVEHGRDVVILLDSITRLGRAYNTVVPSSGKVLTGGVDANALQRPKRFFGAARNIEEGGSLTIIATALIDTGSRMDEVIFEEFKGTGNSEIVLDRKVADKRIFPAMDILKSGTRKEDLLVPRQDLQKIFVLRRILAPMGTTDAIEFLIDKLKQTKTNGDFFESMNT</sequence>
<dbReference type="AlphaFoldDB" id="A0A859QT24"/>
<evidence type="ECO:0000313" key="4">
    <source>
        <dbReference type="EMBL" id="QLL63656.1"/>
    </source>
</evidence>
<keyword evidence="1" id="KW-0547">Nucleotide-binding</keyword>
<keyword evidence="1" id="KW-0806">Transcription termination</keyword>
<dbReference type="GO" id="GO:0005829">
    <property type="term" value="C:cytosol"/>
    <property type="evidence" value="ECO:0007669"/>
    <property type="project" value="UniProtKB-ARBA"/>
</dbReference>
<dbReference type="InterPro" id="IPR003593">
    <property type="entry name" value="AAA+_ATPase"/>
</dbReference>
<keyword evidence="1" id="KW-0378">Hydrolase</keyword>
<dbReference type="PANTHER" id="PTHR46425:SF1">
    <property type="entry name" value="TRANSCRIPTION TERMINATION FACTOR RHO"/>
    <property type="match status" value="1"/>
</dbReference>
<dbReference type="NCBIfam" id="NF006886">
    <property type="entry name" value="PRK09376.1"/>
    <property type="match status" value="1"/>
</dbReference>
<organism evidence="4 5">
    <name type="scientific">Sinorhizobium mexicanum</name>
    <dbReference type="NCBI Taxonomy" id="375549"/>
    <lineage>
        <taxon>Bacteria</taxon>
        <taxon>Pseudomonadati</taxon>
        <taxon>Pseudomonadota</taxon>
        <taxon>Alphaproteobacteria</taxon>
        <taxon>Hyphomicrobiales</taxon>
        <taxon>Rhizobiaceae</taxon>
        <taxon>Sinorhizobium/Ensifer group</taxon>
        <taxon>Sinorhizobium</taxon>
    </lineage>
</organism>
<comment type="subunit">
    <text evidence="1">Homohexamer. The homohexamer assembles into an open ring structure.</text>
</comment>
<name>A0A859QT24_9HYPH</name>
<proteinExistence type="inferred from homology"/>
<dbReference type="SMART" id="SM00382">
    <property type="entry name" value="AAA"/>
    <property type="match status" value="1"/>
</dbReference>
<dbReference type="RefSeq" id="WP_180939528.1">
    <property type="nucleotide sequence ID" value="NZ_CP041238.1"/>
</dbReference>
<dbReference type="InterPro" id="IPR012340">
    <property type="entry name" value="NA-bd_OB-fold"/>
</dbReference>
<dbReference type="GO" id="GO:0005524">
    <property type="term" value="F:ATP binding"/>
    <property type="evidence" value="ECO:0007669"/>
    <property type="project" value="UniProtKB-UniRule"/>
</dbReference>
<keyword evidence="1" id="KW-0067">ATP-binding</keyword>
<dbReference type="Gene3D" id="1.10.720.10">
    <property type="match status" value="1"/>
</dbReference>
<dbReference type="SUPFAM" id="SSF50249">
    <property type="entry name" value="Nucleic acid-binding proteins"/>
    <property type="match status" value="1"/>
</dbReference>
<keyword evidence="1" id="KW-0347">Helicase</keyword>
<dbReference type="PROSITE" id="PS51856">
    <property type="entry name" value="RHO_RNA_BD"/>
    <property type="match status" value="1"/>
</dbReference>
<dbReference type="InterPro" id="IPR011129">
    <property type="entry name" value="CSD"/>
</dbReference>
<feature type="binding site" evidence="1">
    <location>
        <begin position="172"/>
        <end position="177"/>
    </location>
    <ligand>
        <name>ATP</name>
        <dbReference type="ChEBI" id="CHEBI:30616"/>
    </ligand>
</feature>
<comment type="function">
    <text evidence="1">Facilitates transcription termination by a mechanism that involves Rho binding to the nascent RNA, activation of Rho's RNA-dependent ATPase activity, and release of the mRNA from the DNA template.</text>
</comment>
<keyword evidence="1" id="KW-0804">Transcription</keyword>
<dbReference type="InterPro" id="IPR027417">
    <property type="entry name" value="P-loop_NTPase"/>
</dbReference>
<gene>
    <name evidence="1 4" type="primary">rho</name>
    <name evidence="4" type="ORF">FKV68_20530</name>
</gene>
<comment type="caution">
    <text evidence="1">Lacks conserved residue(s) required for the propagation of feature annotation.</text>
</comment>
<dbReference type="InterPro" id="IPR000194">
    <property type="entry name" value="ATPase_F1/V1/A1_a/bsu_nucl-bd"/>
</dbReference>
<dbReference type="GO" id="GO:0004386">
    <property type="term" value="F:helicase activity"/>
    <property type="evidence" value="ECO:0007669"/>
    <property type="project" value="UniProtKB-UniRule"/>
</dbReference>
<dbReference type="EC" id="3.6.4.-" evidence="1 2"/>
<evidence type="ECO:0000256" key="1">
    <source>
        <dbReference type="HAMAP-Rule" id="MF_01884"/>
    </source>
</evidence>
<dbReference type="Pfam" id="PF07497">
    <property type="entry name" value="Rho_RNA_bind"/>
    <property type="match status" value="1"/>
</dbReference>
<dbReference type="Gene3D" id="3.40.50.300">
    <property type="entry name" value="P-loop containing nucleotide triphosphate hydrolases"/>
    <property type="match status" value="1"/>
</dbReference>
<keyword evidence="5" id="KW-1185">Reference proteome</keyword>
<dbReference type="InterPro" id="IPR041703">
    <property type="entry name" value="Rho_factor_ATP-bd"/>
</dbReference>
<dbReference type="PANTHER" id="PTHR46425">
    <property type="entry name" value="TRANSCRIPTION TERMINATION FACTOR RHO"/>
    <property type="match status" value="1"/>
</dbReference>